<dbReference type="SUPFAM" id="SSF48403">
    <property type="entry name" value="Ankyrin repeat"/>
    <property type="match status" value="1"/>
</dbReference>
<dbReference type="AlphaFoldDB" id="A0AAW2MGP4"/>
<dbReference type="PROSITE" id="PS50088">
    <property type="entry name" value="ANK_REPEAT"/>
    <property type="match status" value="2"/>
</dbReference>
<protein>
    <recommendedName>
        <fullName evidence="10">PGG domain-containing protein</fullName>
    </recommendedName>
</protein>
<proteinExistence type="predicted"/>
<evidence type="ECO:0000256" key="1">
    <source>
        <dbReference type="ARBA" id="ARBA00004141"/>
    </source>
</evidence>
<feature type="repeat" description="ANK" evidence="7">
    <location>
        <begin position="74"/>
        <end position="106"/>
    </location>
</feature>
<name>A0AAW2MGP4_SESRA</name>
<organism evidence="11">
    <name type="scientific">Sesamum radiatum</name>
    <name type="common">Black benniseed</name>
    <dbReference type="NCBI Taxonomy" id="300843"/>
    <lineage>
        <taxon>Eukaryota</taxon>
        <taxon>Viridiplantae</taxon>
        <taxon>Streptophyta</taxon>
        <taxon>Embryophyta</taxon>
        <taxon>Tracheophyta</taxon>
        <taxon>Spermatophyta</taxon>
        <taxon>Magnoliopsida</taxon>
        <taxon>eudicotyledons</taxon>
        <taxon>Gunneridae</taxon>
        <taxon>Pentapetalae</taxon>
        <taxon>asterids</taxon>
        <taxon>lamiids</taxon>
        <taxon>Lamiales</taxon>
        <taxon>Pedaliaceae</taxon>
        <taxon>Sesamum</taxon>
    </lineage>
</organism>
<accession>A0AAW2MGP4</accession>
<keyword evidence="3" id="KW-0677">Repeat</keyword>
<feature type="transmembrane region" description="Helical" evidence="9">
    <location>
        <begin position="421"/>
        <end position="440"/>
    </location>
</feature>
<evidence type="ECO:0000259" key="10">
    <source>
        <dbReference type="Pfam" id="PF13962"/>
    </source>
</evidence>
<dbReference type="Pfam" id="PF12796">
    <property type="entry name" value="Ank_2"/>
    <property type="match status" value="2"/>
</dbReference>
<feature type="repeat" description="ANK" evidence="7">
    <location>
        <begin position="114"/>
        <end position="135"/>
    </location>
</feature>
<evidence type="ECO:0000256" key="8">
    <source>
        <dbReference type="SAM" id="MobiDB-lite"/>
    </source>
</evidence>
<evidence type="ECO:0000313" key="11">
    <source>
        <dbReference type="EMBL" id="KAL0329676.1"/>
    </source>
</evidence>
<dbReference type="Gene3D" id="1.25.40.20">
    <property type="entry name" value="Ankyrin repeat-containing domain"/>
    <property type="match status" value="2"/>
</dbReference>
<sequence length="474" mass="52688">MEVKLFEAACSGNLQALHDVVRENGSAALLKLHLSGSVETPLHLASMFGQVEFVREYIRLSSISADQLSQLNQDGCSPLHLASAGGHLEIVTFLLEFGKQKYVVEELCMKKDRDGRTALHFAVVNGKIDVVDVLFVHCPEAAREVTFHQESVLHLAVKYYQHEALLFLIDQFGSWVEDLLNMGDWEGNTILHLATANRQLQTVQYLVRLQSLNLHAENANGLKALDMLSVNVYNSNDVHIEETITLAGGSQSQMTPTNVPTRLQHPLPNNSSRSSSQAEDDQNAKHKWFTELRNGIIVMASVFATMTFQVALTPPGGMWQDWGPNAATSNSSSAVPAHKPGETILYDLYGKEFRSLMLLNTQIFFSSIATIIIMLQPIKAKSRAWQMGLYVIHITVVGITMEYFGIVRLITKRKMLVSPDFIASLIIWGLIIGLALLSLVNKIITHTSRRDLLLLLPKSILKYLNMSSSSGRPI</sequence>
<keyword evidence="6 9" id="KW-0472">Membrane</keyword>
<dbReference type="Pfam" id="PF13962">
    <property type="entry name" value="PGG"/>
    <property type="match status" value="1"/>
</dbReference>
<reference evidence="11" key="2">
    <citation type="journal article" date="2024" name="Plant">
        <title>Genomic evolution and insights into agronomic trait innovations of Sesamum species.</title>
        <authorList>
            <person name="Miao H."/>
            <person name="Wang L."/>
            <person name="Qu L."/>
            <person name="Liu H."/>
            <person name="Sun Y."/>
            <person name="Le M."/>
            <person name="Wang Q."/>
            <person name="Wei S."/>
            <person name="Zheng Y."/>
            <person name="Lin W."/>
            <person name="Duan Y."/>
            <person name="Cao H."/>
            <person name="Xiong S."/>
            <person name="Wang X."/>
            <person name="Wei L."/>
            <person name="Li C."/>
            <person name="Ma Q."/>
            <person name="Ju M."/>
            <person name="Zhao R."/>
            <person name="Li G."/>
            <person name="Mu C."/>
            <person name="Tian Q."/>
            <person name="Mei H."/>
            <person name="Zhang T."/>
            <person name="Gao T."/>
            <person name="Zhang H."/>
        </authorList>
    </citation>
    <scope>NUCLEOTIDE SEQUENCE</scope>
    <source>
        <strain evidence="11">G02</strain>
    </source>
</reference>
<dbReference type="InterPro" id="IPR036770">
    <property type="entry name" value="Ankyrin_rpt-contain_sf"/>
</dbReference>
<dbReference type="InterPro" id="IPR002110">
    <property type="entry name" value="Ankyrin_rpt"/>
</dbReference>
<dbReference type="EMBL" id="JACGWJ010000022">
    <property type="protein sequence ID" value="KAL0329676.1"/>
    <property type="molecule type" value="Genomic_DNA"/>
</dbReference>
<evidence type="ECO:0000256" key="2">
    <source>
        <dbReference type="ARBA" id="ARBA00022692"/>
    </source>
</evidence>
<dbReference type="GO" id="GO:0005886">
    <property type="term" value="C:plasma membrane"/>
    <property type="evidence" value="ECO:0007669"/>
    <property type="project" value="TreeGrafter"/>
</dbReference>
<dbReference type="InterPro" id="IPR026961">
    <property type="entry name" value="PGG_dom"/>
</dbReference>
<feature type="transmembrane region" description="Helical" evidence="9">
    <location>
        <begin position="295"/>
        <end position="312"/>
    </location>
</feature>
<feature type="domain" description="PGG" evidence="10">
    <location>
        <begin position="287"/>
        <end position="397"/>
    </location>
</feature>
<feature type="transmembrane region" description="Helical" evidence="9">
    <location>
        <begin position="356"/>
        <end position="375"/>
    </location>
</feature>
<reference evidence="11" key="1">
    <citation type="submission" date="2020-06" db="EMBL/GenBank/DDBJ databases">
        <authorList>
            <person name="Li T."/>
            <person name="Hu X."/>
            <person name="Zhang T."/>
            <person name="Song X."/>
            <person name="Zhang H."/>
            <person name="Dai N."/>
            <person name="Sheng W."/>
            <person name="Hou X."/>
            <person name="Wei L."/>
        </authorList>
    </citation>
    <scope>NUCLEOTIDE SEQUENCE</scope>
    <source>
        <strain evidence="11">G02</strain>
        <tissue evidence="11">Leaf</tissue>
    </source>
</reference>
<evidence type="ECO:0000256" key="4">
    <source>
        <dbReference type="ARBA" id="ARBA00022989"/>
    </source>
</evidence>
<dbReference type="PANTHER" id="PTHR24186:SF37">
    <property type="entry name" value="PGG DOMAIN-CONTAINING PROTEIN"/>
    <property type="match status" value="1"/>
</dbReference>
<comment type="subcellular location">
    <subcellularLocation>
        <location evidence="1">Membrane</location>
        <topology evidence="1">Multi-pass membrane protein</topology>
    </subcellularLocation>
</comment>
<keyword evidence="4 9" id="KW-1133">Transmembrane helix</keyword>
<evidence type="ECO:0000256" key="7">
    <source>
        <dbReference type="PROSITE-ProRule" id="PRU00023"/>
    </source>
</evidence>
<keyword evidence="2 9" id="KW-0812">Transmembrane</keyword>
<dbReference type="PROSITE" id="PS50297">
    <property type="entry name" value="ANK_REP_REGION"/>
    <property type="match status" value="2"/>
</dbReference>
<feature type="transmembrane region" description="Helical" evidence="9">
    <location>
        <begin position="387"/>
        <end position="409"/>
    </location>
</feature>
<evidence type="ECO:0000256" key="5">
    <source>
        <dbReference type="ARBA" id="ARBA00023043"/>
    </source>
</evidence>
<comment type="caution">
    <text evidence="11">The sequence shown here is derived from an EMBL/GenBank/DDBJ whole genome shotgun (WGS) entry which is preliminary data.</text>
</comment>
<evidence type="ECO:0000256" key="3">
    <source>
        <dbReference type="ARBA" id="ARBA00022737"/>
    </source>
</evidence>
<keyword evidence="5 7" id="KW-0040">ANK repeat</keyword>
<gene>
    <name evidence="11" type="ORF">Sradi_4954300</name>
</gene>
<dbReference type="SMART" id="SM00248">
    <property type="entry name" value="ANK"/>
    <property type="match status" value="5"/>
</dbReference>
<evidence type="ECO:0000256" key="9">
    <source>
        <dbReference type="SAM" id="Phobius"/>
    </source>
</evidence>
<feature type="region of interest" description="Disordered" evidence="8">
    <location>
        <begin position="247"/>
        <end position="284"/>
    </location>
</feature>
<dbReference type="PANTHER" id="PTHR24186">
    <property type="entry name" value="PROTEIN PHOSPHATASE 1 REGULATORY SUBUNIT"/>
    <property type="match status" value="1"/>
</dbReference>
<feature type="compositionally biased region" description="Polar residues" evidence="8">
    <location>
        <begin position="248"/>
        <end position="277"/>
    </location>
</feature>
<evidence type="ECO:0000256" key="6">
    <source>
        <dbReference type="ARBA" id="ARBA00023136"/>
    </source>
</evidence>